<keyword evidence="1" id="KW-0812">Transmembrane</keyword>
<keyword evidence="1" id="KW-0472">Membrane</keyword>
<name>J9GUV8_9ZZZZ</name>
<organism evidence="2">
    <name type="scientific">gut metagenome</name>
    <dbReference type="NCBI Taxonomy" id="749906"/>
    <lineage>
        <taxon>unclassified sequences</taxon>
        <taxon>metagenomes</taxon>
        <taxon>organismal metagenomes</taxon>
    </lineage>
</organism>
<feature type="transmembrane region" description="Helical" evidence="1">
    <location>
        <begin position="48"/>
        <end position="68"/>
    </location>
</feature>
<gene>
    <name evidence="2" type="ORF">EVA_07618</name>
</gene>
<sequence>MAEASCDSLQQLVVWYEEELMRIRSETQRETLEDVRTEIKRSPNRMRVFVIGVLAGLLAGVLLTIKLYKQ</sequence>
<protein>
    <submittedName>
        <fullName evidence="2">Uncharacterized protein</fullName>
    </submittedName>
</protein>
<keyword evidence="1" id="KW-1133">Transmembrane helix</keyword>
<comment type="caution">
    <text evidence="2">The sequence shown here is derived from an EMBL/GenBank/DDBJ whole genome shotgun (WGS) entry which is preliminary data.</text>
</comment>
<proteinExistence type="predicted"/>
<accession>J9GUV8</accession>
<reference evidence="2" key="1">
    <citation type="journal article" date="2012" name="PLoS ONE">
        <title>Gene sets for utilization of primary and secondary nutrition supplies in the distal gut of endangered iberian lynx.</title>
        <authorList>
            <person name="Alcaide M."/>
            <person name="Messina E."/>
            <person name="Richter M."/>
            <person name="Bargiela R."/>
            <person name="Peplies J."/>
            <person name="Huws S.A."/>
            <person name="Newbold C.J."/>
            <person name="Golyshin P.N."/>
            <person name="Simon M.A."/>
            <person name="Lopez G."/>
            <person name="Yakimov M.M."/>
            <person name="Ferrer M."/>
        </authorList>
    </citation>
    <scope>NUCLEOTIDE SEQUENCE</scope>
</reference>
<evidence type="ECO:0000313" key="2">
    <source>
        <dbReference type="EMBL" id="EJX04275.1"/>
    </source>
</evidence>
<dbReference type="AlphaFoldDB" id="J9GUV8"/>
<evidence type="ECO:0000256" key="1">
    <source>
        <dbReference type="SAM" id="Phobius"/>
    </source>
</evidence>
<dbReference type="EMBL" id="AMCI01001868">
    <property type="protein sequence ID" value="EJX04275.1"/>
    <property type="molecule type" value="Genomic_DNA"/>
</dbReference>